<dbReference type="EMBL" id="CP010086">
    <property type="protein sequence ID" value="AJH00417.1"/>
    <property type="molecule type" value="Genomic_DNA"/>
</dbReference>
<organism evidence="2 3">
    <name type="scientific">Clostridium beijerinckii</name>
    <name type="common">Clostridium MP</name>
    <dbReference type="NCBI Taxonomy" id="1520"/>
    <lineage>
        <taxon>Bacteria</taxon>
        <taxon>Bacillati</taxon>
        <taxon>Bacillota</taxon>
        <taxon>Clostridia</taxon>
        <taxon>Eubacteriales</taxon>
        <taxon>Clostridiaceae</taxon>
        <taxon>Clostridium</taxon>
    </lineage>
</organism>
<dbReference type="KEGG" id="cbei:LF65_03865"/>
<proteinExistence type="predicted"/>
<accession>A0A0B5QQ57</accession>
<name>A0A0B5QQ57_CLOBE</name>
<dbReference type="RefSeq" id="WP_041898173.1">
    <property type="nucleotide sequence ID" value="NZ_CP010086.2"/>
</dbReference>
<reference evidence="3" key="1">
    <citation type="submission" date="2014-12" db="EMBL/GenBank/DDBJ databases">
        <title>Genome sequence of Clostridium beijerinckii strain 59B.</title>
        <authorList>
            <person name="Little G.T."/>
            <person name="Minton N.P."/>
        </authorList>
    </citation>
    <scope>NUCLEOTIDE SEQUENCE [LARGE SCALE GENOMIC DNA]</scope>
    <source>
        <strain evidence="3">59B</strain>
    </source>
</reference>
<protein>
    <submittedName>
        <fullName evidence="2">SdpI/YhfL protein family</fullName>
    </submittedName>
</protein>
<dbReference type="STRING" id="1520.LF65_03865"/>
<evidence type="ECO:0000256" key="1">
    <source>
        <dbReference type="SAM" id="Phobius"/>
    </source>
</evidence>
<keyword evidence="1" id="KW-1133">Transmembrane helix</keyword>
<sequence>MEILGNLGPSIVFLVVGIILKLWPPKEVNSFYGYRTSFSKKNNDVWKEANSYSGTMMIAGAILSIIFSTIITSLYGDNQGKSNIICVMGSLIIVLISIFYTEVHLRKVFDKDGKRK</sequence>
<keyword evidence="1" id="KW-0472">Membrane</keyword>
<keyword evidence="1" id="KW-0812">Transmembrane</keyword>
<dbReference type="Proteomes" id="UP000031866">
    <property type="component" value="Chromosome"/>
</dbReference>
<feature type="transmembrane region" description="Helical" evidence="1">
    <location>
        <begin position="82"/>
        <end position="101"/>
    </location>
</feature>
<dbReference type="Pfam" id="PF13630">
    <property type="entry name" value="SdpI"/>
    <property type="match status" value="1"/>
</dbReference>
<dbReference type="InterPro" id="IPR025962">
    <property type="entry name" value="SdpI/YhfL"/>
</dbReference>
<dbReference type="OrthoDB" id="3173919at2"/>
<gene>
    <name evidence="2" type="ORF">LF65_03865</name>
</gene>
<feature type="transmembrane region" description="Helical" evidence="1">
    <location>
        <begin position="56"/>
        <end position="76"/>
    </location>
</feature>
<dbReference type="AlphaFoldDB" id="A0A0B5QQ57"/>
<evidence type="ECO:0000313" key="3">
    <source>
        <dbReference type="Proteomes" id="UP000031866"/>
    </source>
</evidence>
<evidence type="ECO:0000313" key="2">
    <source>
        <dbReference type="EMBL" id="AJH00417.1"/>
    </source>
</evidence>
<feature type="transmembrane region" description="Helical" evidence="1">
    <location>
        <begin position="6"/>
        <end position="23"/>
    </location>
</feature>